<evidence type="ECO:0000256" key="2">
    <source>
        <dbReference type="ARBA" id="ARBA00022723"/>
    </source>
</evidence>
<proteinExistence type="inferred from homology"/>
<dbReference type="OrthoDB" id="689350at2759"/>
<dbReference type="PANTHER" id="PTHR45868">
    <property type="entry name" value="HEAVY METAL-ASSOCIATED ISOPRENYLATED PLANT PROTEIN 33-RELATED"/>
    <property type="match status" value="1"/>
</dbReference>
<name>A0A218VQW8_PUNGR</name>
<dbReference type="GO" id="GO:0046872">
    <property type="term" value="F:metal ion binding"/>
    <property type="evidence" value="ECO:0007669"/>
    <property type="project" value="UniProtKB-KW"/>
</dbReference>
<keyword evidence="3" id="KW-0449">Lipoprotein</keyword>
<feature type="compositionally biased region" description="Basic and acidic residues" evidence="6">
    <location>
        <begin position="100"/>
        <end position="113"/>
    </location>
</feature>
<feature type="compositionally biased region" description="Basic residues" evidence="6">
    <location>
        <begin position="222"/>
        <end position="231"/>
    </location>
</feature>
<reference evidence="9" key="1">
    <citation type="journal article" date="2017" name="Plant J.">
        <title>The pomegranate (Punica granatum L.) genome and the genomics of punicalagin biosynthesis.</title>
        <authorList>
            <person name="Qin G."/>
            <person name="Xu C."/>
            <person name="Ming R."/>
            <person name="Tang H."/>
            <person name="Guyot R."/>
            <person name="Kramer E.M."/>
            <person name="Hu Y."/>
            <person name="Yi X."/>
            <person name="Qi Y."/>
            <person name="Xu X."/>
            <person name="Gao Z."/>
            <person name="Pan H."/>
            <person name="Jian J."/>
            <person name="Tian Y."/>
            <person name="Yue Z."/>
            <person name="Xu Y."/>
        </authorList>
    </citation>
    <scope>NUCLEOTIDE SEQUENCE [LARGE SCALE GENOMIC DNA]</scope>
    <source>
        <strain evidence="9">cv. Dabenzi</strain>
    </source>
</reference>
<dbReference type="InterPro" id="IPR036163">
    <property type="entry name" value="HMA_dom_sf"/>
</dbReference>
<dbReference type="Gene3D" id="3.30.70.100">
    <property type="match status" value="1"/>
</dbReference>
<keyword evidence="4" id="KW-0636">Prenylation</keyword>
<dbReference type="PANTHER" id="PTHR45868:SF69">
    <property type="entry name" value="HEAVY METAL-ASSOCIATED ISOPRENYLATED PLANT PROTEIN 35"/>
    <property type="match status" value="1"/>
</dbReference>
<keyword evidence="10" id="KW-1185">Reference proteome</keyword>
<dbReference type="RefSeq" id="XP_031406831.1">
    <property type="nucleotide sequence ID" value="XM_031550971.1"/>
</dbReference>
<gene>
    <name evidence="11" type="primary">LOC116215314</name>
    <name evidence="8" type="ORF">CDL15_Pgr020221</name>
</gene>
<feature type="compositionally biased region" description="Basic and acidic residues" evidence="6">
    <location>
        <begin position="129"/>
        <end position="143"/>
    </location>
</feature>
<dbReference type="InterPro" id="IPR006121">
    <property type="entry name" value="HMA_dom"/>
</dbReference>
<sequence length="372" mass="39763">MAHAGEGKPEAKDTEESPEPLNQKTWVLKVSIHCEACKKKVNKILHKIEGVYRTDFDLKQQRVTVTGNVEAETLIARLEKKTHRRPSLLPPDKAPIKAAAPKEKKQSKPKPKDNQQSSNDDGTGGGEAEGPKGDDKAGKKPEPIEPEADVEAGRDGGSGKNGAGDVKSSAGDGVEAKEEKGKQPEVAKERVTGPVGDQPSVPNRAAAKKVGDSEKSGTGAGGKKKKPKGKNGKNEVNSKEAKMGQDVSSGDAPASSERSSDPGPSADRGPGGGPMNHIPLDQHFDAYANLNPYPPHYYHGPPMNAVTHHTMYPASTYGTSYYAPQPPPNSFTYVHPGQEIDRASPYSDPYSHQRSDSFEMFSDENPNACSVM</sequence>
<feature type="compositionally biased region" description="Basic and acidic residues" evidence="6">
    <location>
        <begin position="174"/>
        <end position="191"/>
    </location>
</feature>
<evidence type="ECO:0000313" key="9">
    <source>
        <dbReference type="Proteomes" id="UP000197138"/>
    </source>
</evidence>
<dbReference type="EMBL" id="MTKT01006319">
    <property type="protein sequence ID" value="OWM62927.1"/>
    <property type="molecule type" value="Genomic_DNA"/>
</dbReference>
<dbReference type="CDD" id="cd00371">
    <property type="entry name" value="HMA"/>
    <property type="match status" value="1"/>
</dbReference>
<reference evidence="11" key="4">
    <citation type="submission" date="2025-04" db="UniProtKB">
        <authorList>
            <consortium name="RefSeq"/>
        </authorList>
    </citation>
    <scope>IDENTIFICATION</scope>
    <source>
        <tissue evidence="11">Leaf</tissue>
    </source>
</reference>
<evidence type="ECO:0000259" key="7">
    <source>
        <dbReference type="PROSITE" id="PS50846"/>
    </source>
</evidence>
<dbReference type="PROSITE" id="PS50846">
    <property type="entry name" value="HMA_2"/>
    <property type="match status" value="1"/>
</dbReference>
<keyword evidence="1" id="KW-0488">Methylation</keyword>
<feature type="domain" description="HMA" evidence="7">
    <location>
        <begin position="23"/>
        <end position="86"/>
    </location>
</feature>
<evidence type="ECO:0000256" key="4">
    <source>
        <dbReference type="ARBA" id="ARBA00023289"/>
    </source>
</evidence>
<dbReference type="GeneID" id="116215314"/>
<feature type="region of interest" description="Disordered" evidence="6">
    <location>
        <begin position="1"/>
        <end position="22"/>
    </location>
</feature>
<reference evidence="8" key="2">
    <citation type="submission" date="2017-06" db="EMBL/GenBank/DDBJ databases">
        <title>The pomegranate genome and the genomics of punicalagin biosynthesis.</title>
        <authorList>
            <person name="Xu C."/>
        </authorList>
    </citation>
    <scope>NUCLEOTIDE SEQUENCE [LARGE SCALE GENOMIC DNA]</scope>
    <source>
        <tissue evidence="8">Fresh leaf</tissue>
    </source>
</reference>
<feature type="region of interest" description="Disordered" evidence="6">
    <location>
        <begin position="341"/>
        <end position="372"/>
    </location>
</feature>
<feature type="region of interest" description="Disordered" evidence="6">
    <location>
        <begin position="77"/>
        <end position="280"/>
    </location>
</feature>
<feature type="compositionally biased region" description="Basic and acidic residues" evidence="6">
    <location>
        <begin position="1"/>
        <end position="15"/>
    </location>
</feature>
<evidence type="ECO:0000313" key="8">
    <source>
        <dbReference type="EMBL" id="OWM62927.1"/>
    </source>
</evidence>
<feature type="compositionally biased region" description="Basic and acidic residues" evidence="6">
    <location>
        <begin position="232"/>
        <end position="243"/>
    </location>
</feature>
<dbReference type="AlphaFoldDB" id="A0A218VQW8"/>
<dbReference type="Proteomes" id="UP000197138">
    <property type="component" value="Unassembled WGS sequence"/>
</dbReference>
<evidence type="ECO:0000256" key="6">
    <source>
        <dbReference type="SAM" id="MobiDB-lite"/>
    </source>
</evidence>
<evidence type="ECO:0000313" key="10">
    <source>
        <dbReference type="Proteomes" id="UP000515151"/>
    </source>
</evidence>
<evidence type="ECO:0000256" key="3">
    <source>
        <dbReference type="ARBA" id="ARBA00023288"/>
    </source>
</evidence>
<dbReference type="SUPFAM" id="SSF55008">
    <property type="entry name" value="HMA, heavy metal-associated domain"/>
    <property type="match status" value="1"/>
</dbReference>
<keyword evidence="2" id="KW-0479">Metal-binding</keyword>
<dbReference type="Pfam" id="PF00403">
    <property type="entry name" value="HMA"/>
    <property type="match status" value="1"/>
</dbReference>
<evidence type="ECO:0000313" key="11">
    <source>
        <dbReference type="RefSeq" id="XP_031406831.1"/>
    </source>
</evidence>
<evidence type="ECO:0000256" key="5">
    <source>
        <dbReference type="ARBA" id="ARBA00024045"/>
    </source>
</evidence>
<organism evidence="8 9">
    <name type="scientific">Punica granatum</name>
    <name type="common">Pomegranate</name>
    <dbReference type="NCBI Taxonomy" id="22663"/>
    <lineage>
        <taxon>Eukaryota</taxon>
        <taxon>Viridiplantae</taxon>
        <taxon>Streptophyta</taxon>
        <taxon>Embryophyta</taxon>
        <taxon>Tracheophyta</taxon>
        <taxon>Spermatophyta</taxon>
        <taxon>Magnoliopsida</taxon>
        <taxon>eudicotyledons</taxon>
        <taxon>Gunneridae</taxon>
        <taxon>Pentapetalae</taxon>
        <taxon>rosids</taxon>
        <taxon>malvids</taxon>
        <taxon>Myrtales</taxon>
        <taxon>Lythraceae</taxon>
        <taxon>Punica</taxon>
    </lineage>
</organism>
<evidence type="ECO:0000256" key="1">
    <source>
        <dbReference type="ARBA" id="ARBA00022481"/>
    </source>
</evidence>
<dbReference type="Proteomes" id="UP000515151">
    <property type="component" value="Chromosome 7"/>
</dbReference>
<accession>A0A218VQW8</accession>
<protein>
    <submittedName>
        <fullName evidence="11">Heavy metal-associated isoprenylated plant protein 35-like</fullName>
    </submittedName>
</protein>
<reference evidence="10" key="3">
    <citation type="journal article" date="2020" name="Plant Biotechnol. J.">
        <title>The pomegranate (Punica granatum L.) draft genome dissects genetic divergence between soft- and hard-seeded cultivars.</title>
        <authorList>
            <person name="Luo X."/>
            <person name="Li H."/>
            <person name="Wu Z."/>
            <person name="Yao W."/>
            <person name="Zhao P."/>
            <person name="Cao D."/>
            <person name="Yu H."/>
            <person name="Li K."/>
            <person name="Poudel K."/>
            <person name="Zhao D."/>
            <person name="Zhang F."/>
            <person name="Xia X."/>
            <person name="Chen L."/>
            <person name="Wang Q."/>
            <person name="Jing D."/>
            <person name="Cao S."/>
        </authorList>
    </citation>
    <scope>NUCLEOTIDE SEQUENCE [LARGE SCALE GENOMIC DNA]</scope>
</reference>
<comment type="similarity">
    <text evidence="5">Belongs to the HIPP family.</text>
</comment>